<dbReference type="SUPFAM" id="SSF51161">
    <property type="entry name" value="Trimeric LpxA-like enzymes"/>
    <property type="match status" value="1"/>
</dbReference>
<evidence type="ECO:0000313" key="2">
    <source>
        <dbReference type="EMBL" id="MBC3863347.1"/>
    </source>
</evidence>
<dbReference type="InterPro" id="IPR011004">
    <property type="entry name" value="Trimer_LpxA-like_sf"/>
</dbReference>
<dbReference type="RefSeq" id="WP_186913296.1">
    <property type="nucleotide sequence ID" value="NZ_JACOFV010000014.1"/>
</dbReference>
<protein>
    <submittedName>
        <fullName evidence="2">Polymer-forming cytoskeletal protein</fullName>
    </submittedName>
</protein>
<keyword evidence="1" id="KW-0812">Transmembrane</keyword>
<dbReference type="AlphaFoldDB" id="A0A923HF13"/>
<reference evidence="2" key="1">
    <citation type="submission" date="2020-08" db="EMBL/GenBank/DDBJ databases">
        <title>Novel species isolated from subtropical streams in China.</title>
        <authorList>
            <person name="Lu H."/>
        </authorList>
    </citation>
    <scope>NUCLEOTIDE SEQUENCE</scope>
    <source>
        <strain evidence="2">KACC 12607</strain>
    </source>
</reference>
<comment type="caution">
    <text evidence="2">The sequence shown here is derived from an EMBL/GenBank/DDBJ whole genome shotgun (WGS) entry which is preliminary data.</text>
</comment>
<organism evidence="2 3">
    <name type="scientific">Undibacterium jejuense</name>
    <dbReference type="NCBI Taxonomy" id="1344949"/>
    <lineage>
        <taxon>Bacteria</taxon>
        <taxon>Pseudomonadati</taxon>
        <taxon>Pseudomonadota</taxon>
        <taxon>Betaproteobacteria</taxon>
        <taxon>Burkholderiales</taxon>
        <taxon>Oxalobacteraceae</taxon>
        <taxon>Undibacterium</taxon>
    </lineage>
</organism>
<keyword evidence="1" id="KW-1133">Transmembrane helix</keyword>
<dbReference type="EMBL" id="JACOFV010000014">
    <property type="protein sequence ID" value="MBC3863347.1"/>
    <property type="molecule type" value="Genomic_DNA"/>
</dbReference>
<evidence type="ECO:0000313" key="3">
    <source>
        <dbReference type="Proteomes" id="UP000634011"/>
    </source>
</evidence>
<gene>
    <name evidence="2" type="ORF">H8K32_14680</name>
</gene>
<dbReference type="Proteomes" id="UP000634011">
    <property type="component" value="Unassembled WGS sequence"/>
</dbReference>
<sequence length="345" mass="37848">MTELFLFWPAFGFICLGLMLTAFRPAWREWRQPTDCAPLTVGIDYSNDVIYFAEKFRTMVQAYRRGEPQASSSFQMVNADIETMRWSNVTRPLLSLTSLVSRQAIHCVQPLFIDGDIHLHDGDRLAALFAQGSIHMESGSEIYGWAHAEKGVVLGPCCSVRRRLSSMTSIELGVESSFERVHAPTVSFGEGTPRLSSPVPVPQKERFFKDMPNAILRTTVLCRVTGDCVLPAHAIYRGSLVVSGCLFVGAGTTIIGDIKARMGIVIEAGAQILGSVVSERRIQILQSAEISGPLISESIIHLNEHSIIGSLEFPTTVTAKNIVAEAGAIVHGTVWARELGIVWSF</sequence>
<proteinExistence type="predicted"/>
<keyword evidence="1" id="KW-0472">Membrane</keyword>
<feature type="transmembrane region" description="Helical" evidence="1">
    <location>
        <begin position="6"/>
        <end position="23"/>
    </location>
</feature>
<accession>A0A923HF13</accession>
<evidence type="ECO:0000256" key="1">
    <source>
        <dbReference type="SAM" id="Phobius"/>
    </source>
</evidence>
<keyword evidence="3" id="KW-1185">Reference proteome</keyword>
<name>A0A923HF13_9BURK</name>